<gene>
    <name evidence="1" type="ORF">KSX_77400</name>
</gene>
<dbReference type="EMBL" id="BNJF01000005">
    <property type="protein sequence ID" value="GHO49577.1"/>
    <property type="molecule type" value="Genomic_DNA"/>
</dbReference>
<dbReference type="Proteomes" id="UP000612362">
    <property type="component" value="Unassembled WGS sequence"/>
</dbReference>
<keyword evidence="2" id="KW-1185">Reference proteome</keyword>
<dbReference type="AlphaFoldDB" id="A0A8J3I3N6"/>
<organism evidence="1 2">
    <name type="scientific">Ktedonospora formicarum</name>
    <dbReference type="NCBI Taxonomy" id="2778364"/>
    <lineage>
        <taxon>Bacteria</taxon>
        <taxon>Bacillati</taxon>
        <taxon>Chloroflexota</taxon>
        <taxon>Ktedonobacteria</taxon>
        <taxon>Ktedonobacterales</taxon>
        <taxon>Ktedonobacteraceae</taxon>
        <taxon>Ktedonospora</taxon>
    </lineage>
</organism>
<sequence>MDASAFEEKELAYLRQSFTQHGISSFGRPDASNASPLYSWLAQQAALDQEIWQYARVMVVGFSSLSPLPLTQ</sequence>
<accession>A0A8J3I3N6</accession>
<proteinExistence type="predicted"/>
<evidence type="ECO:0000313" key="2">
    <source>
        <dbReference type="Proteomes" id="UP000612362"/>
    </source>
</evidence>
<evidence type="ECO:0000313" key="1">
    <source>
        <dbReference type="EMBL" id="GHO49577.1"/>
    </source>
</evidence>
<comment type="caution">
    <text evidence="1">The sequence shown here is derived from an EMBL/GenBank/DDBJ whole genome shotgun (WGS) entry which is preliminary data.</text>
</comment>
<reference evidence="1" key="1">
    <citation type="submission" date="2020-10" db="EMBL/GenBank/DDBJ databases">
        <title>Taxonomic study of unclassified bacteria belonging to the class Ktedonobacteria.</title>
        <authorList>
            <person name="Yabe S."/>
            <person name="Wang C.M."/>
            <person name="Zheng Y."/>
            <person name="Sakai Y."/>
            <person name="Cavaletti L."/>
            <person name="Monciardini P."/>
            <person name="Donadio S."/>
        </authorList>
    </citation>
    <scope>NUCLEOTIDE SEQUENCE</scope>
    <source>
        <strain evidence="1">SOSP1-1</strain>
    </source>
</reference>
<name>A0A8J3I3N6_9CHLR</name>
<protein>
    <submittedName>
        <fullName evidence="1">Uncharacterized protein</fullName>
    </submittedName>
</protein>
<dbReference type="RefSeq" id="WP_220198685.1">
    <property type="nucleotide sequence ID" value="NZ_BNJF01000005.1"/>
</dbReference>